<dbReference type="EC" id="4.2.1.118" evidence="2"/>
<dbReference type="Pfam" id="PF01261">
    <property type="entry name" value="AP_endonuc_2"/>
    <property type="match status" value="1"/>
</dbReference>
<accession>A0A7W5GC36</accession>
<keyword evidence="3" id="KW-1185">Reference proteome</keyword>
<dbReference type="InterPro" id="IPR013022">
    <property type="entry name" value="Xyl_isomerase-like_TIM-brl"/>
</dbReference>
<organism evidence="2 3">
    <name type="scientific">Paenibacillus endophyticus</name>
    <dbReference type="NCBI Taxonomy" id="1294268"/>
    <lineage>
        <taxon>Bacteria</taxon>
        <taxon>Bacillati</taxon>
        <taxon>Bacillota</taxon>
        <taxon>Bacilli</taxon>
        <taxon>Bacillales</taxon>
        <taxon>Paenibacillaceae</taxon>
        <taxon>Paenibacillus</taxon>
    </lineage>
</organism>
<dbReference type="Proteomes" id="UP000518605">
    <property type="component" value="Unassembled WGS sequence"/>
</dbReference>
<dbReference type="PANTHER" id="PTHR12110">
    <property type="entry name" value="HYDROXYPYRUVATE ISOMERASE"/>
    <property type="match status" value="1"/>
</dbReference>
<dbReference type="EMBL" id="JACHXW010000011">
    <property type="protein sequence ID" value="MBB3153597.1"/>
    <property type="molecule type" value="Genomic_DNA"/>
</dbReference>
<keyword evidence="2" id="KW-0456">Lyase</keyword>
<feature type="domain" description="Xylose isomerase-like TIM barrel" evidence="1">
    <location>
        <begin position="22"/>
        <end position="277"/>
    </location>
</feature>
<evidence type="ECO:0000259" key="1">
    <source>
        <dbReference type="Pfam" id="PF01261"/>
    </source>
</evidence>
<evidence type="ECO:0000313" key="2">
    <source>
        <dbReference type="EMBL" id="MBB3153597.1"/>
    </source>
</evidence>
<evidence type="ECO:0000313" key="3">
    <source>
        <dbReference type="Proteomes" id="UP000518605"/>
    </source>
</evidence>
<dbReference type="RefSeq" id="WP_183565484.1">
    <property type="nucleotide sequence ID" value="NZ_CBCSLB010000010.1"/>
</dbReference>
<sequence>MNIHLCSISFRHELVSFPELLDFAALNGFAGIELWGAHAAAMARRMPMQAARAVLGMRRRGLKVVMISGYVPLLAEAEELYDAQVWRQWKDLIALARMFESDKIRIFAGHKPSAQSREEDWQLAVVRLREMAGLAWKHGIRTVIETHPGTLADNLASTLRLIREVNHPMLGVNLDFLHLWEAGDDIANAYQRLSPWTMHYHCKNVRSRRELAVFSPGNVYAPGGTREGMVPLAEGAVDYEAVFSLLRDEEPLASFSLEWFGSDPYRYLSEEIAWIKARPCMLELNAASGR</sequence>
<dbReference type="GO" id="GO:0046565">
    <property type="term" value="F:3-dehydroshikimate dehydratase activity"/>
    <property type="evidence" value="ECO:0007669"/>
    <property type="project" value="UniProtKB-EC"/>
</dbReference>
<gene>
    <name evidence="2" type="ORF">FHS16_003672</name>
</gene>
<dbReference type="AlphaFoldDB" id="A0A7W5GC36"/>
<protein>
    <submittedName>
        <fullName evidence="2">3-dehydroshikimate dehydratase</fullName>
        <ecNumber evidence="2">4.2.1.118</ecNumber>
    </submittedName>
</protein>
<name>A0A7W5GC36_9BACL</name>
<comment type="caution">
    <text evidence="2">The sequence shown here is derived from an EMBL/GenBank/DDBJ whole genome shotgun (WGS) entry which is preliminary data.</text>
</comment>
<dbReference type="InterPro" id="IPR050312">
    <property type="entry name" value="IolE/XylAMocC-like"/>
</dbReference>
<dbReference type="PANTHER" id="PTHR12110:SF21">
    <property type="entry name" value="XYLOSE ISOMERASE-LIKE TIM BARREL DOMAIN-CONTAINING PROTEIN"/>
    <property type="match status" value="1"/>
</dbReference>
<dbReference type="SUPFAM" id="SSF51658">
    <property type="entry name" value="Xylose isomerase-like"/>
    <property type="match status" value="1"/>
</dbReference>
<dbReference type="InterPro" id="IPR036237">
    <property type="entry name" value="Xyl_isomerase-like_sf"/>
</dbReference>
<reference evidence="2 3" key="1">
    <citation type="submission" date="2020-08" db="EMBL/GenBank/DDBJ databases">
        <title>Genomic Encyclopedia of Type Strains, Phase III (KMG-III): the genomes of soil and plant-associated and newly described type strains.</title>
        <authorList>
            <person name="Whitman W."/>
        </authorList>
    </citation>
    <scope>NUCLEOTIDE SEQUENCE [LARGE SCALE GENOMIC DNA]</scope>
    <source>
        <strain evidence="2 3">CECT 8234</strain>
    </source>
</reference>
<proteinExistence type="predicted"/>
<dbReference type="Gene3D" id="3.20.20.150">
    <property type="entry name" value="Divalent-metal-dependent TIM barrel enzymes"/>
    <property type="match status" value="1"/>
</dbReference>